<keyword evidence="2 3" id="KW-0560">Oxidoreductase</keyword>
<dbReference type="PRINTS" id="PR00081">
    <property type="entry name" value="GDHRDH"/>
</dbReference>
<evidence type="ECO:0000313" key="3">
    <source>
        <dbReference type="EMBL" id="SUA27461.1"/>
    </source>
</evidence>
<dbReference type="SUPFAM" id="SSF51735">
    <property type="entry name" value="NAD(P)-binding Rossmann-fold domains"/>
    <property type="match status" value="1"/>
</dbReference>
<dbReference type="InterPro" id="IPR020904">
    <property type="entry name" value="Sc_DH/Rdtase_CS"/>
</dbReference>
<evidence type="ECO:0000256" key="1">
    <source>
        <dbReference type="ARBA" id="ARBA00006484"/>
    </source>
</evidence>
<dbReference type="EC" id="1.-.-.-" evidence="3"/>
<dbReference type="InterPro" id="IPR036291">
    <property type="entry name" value="NAD(P)-bd_dom_sf"/>
</dbReference>
<dbReference type="Pfam" id="PF00106">
    <property type="entry name" value="adh_short"/>
    <property type="match status" value="1"/>
</dbReference>
<proteinExistence type="inferred from homology"/>
<dbReference type="EMBL" id="UGQQ01000002">
    <property type="protein sequence ID" value="SUA27461.1"/>
    <property type="molecule type" value="Genomic_DNA"/>
</dbReference>
<sequence>MARALVGAGAKVALADIDENRLAAVEKELTDAGGAVVAVPLDVTDPEQWATAADRAEDALGPISILLNNAGANGGGELDKTSLEVWRWVHKINVEGQFLGISTFLPRFKSRGGRAHIVNTASMAGIVPMVRVGAYSSAKFASFGLSWVLRGELEGTDIGVSVLCPGTVNTRISESSGEGEAKVLGQEVNTAAIEGNNALLAQGADPDRVGEQVVEAMQEGRFLIITHGDWEPLVTAVHTEIRKTFDEFDNRHGPDNTARILAQGISPVTT</sequence>
<reference evidence="3 4" key="1">
    <citation type="submission" date="2018-06" db="EMBL/GenBank/DDBJ databases">
        <authorList>
            <consortium name="Pathogen Informatics"/>
            <person name="Doyle S."/>
        </authorList>
    </citation>
    <scope>NUCLEOTIDE SEQUENCE [LARGE SCALE GENOMIC DNA]</scope>
    <source>
        <strain evidence="3 4">NCTC4524</strain>
    </source>
</reference>
<name>A0A378W5G9_9MYCO</name>
<evidence type="ECO:0000313" key="4">
    <source>
        <dbReference type="Proteomes" id="UP000254945"/>
    </source>
</evidence>
<dbReference type="Gene3D" id="3.40.50.720">
    <property type="entry name" value="NAD(P)-binding Rossmann-like Domain"/>
    <property type="match status" value="1"/>
</dbReference>
<comment type="similarity">
    <text evidence="1">Belongs to the short-chain dehydrogenases/reductases (SDR) family.</text>
</comment>
<organism evidence="3 4">
    <name type="scientific">Mycolicibacterium senegalense</name>
    <dbReference type="NCBI Taxonomy" id="1796"/>
    <lineage>
        <taxon>Bacteria</taxon>
        <taxon>Bacillati</taxon>
        <taxon>Actinomycetota</taxon>
        <taxon>Actinomycetes</taxon>
        <taxon>Mycobacteriales</taxon>
        <taxon>Mycobacteriaceae</taxon>
        <taxon>Mycolicibacterium</taxon>
    </lineage>
</organism>
<dbReference type="GO" id="GO:0052588">
    <property type="term" value="F:diacetyl reductase ((S)-acetoin forming) (NAD+) activity"/>
    <property type="evidence" value="ECO:0007669"/>
    <property type="project" value="UniProtKB-EC"/>
</dbReference>
<dbReference type="PROSITE" id="PS00061">
    <property type="entry name" value="ADH_SHORT"/>
    <property type="match status" value="1"/>
</dbReference>
<dbReference type="InterPro" id="IPR002347">
    <property type="entry name" value="SDR_fam"/>
</dbReference>
<dbReference type="PANTHER" id="PTHR43669">
    <property type="entry name" value="5-KETO-D-GLUCONATE 5-REDUCTASE"/>
    <property type="match status" value="1"/>
</dbReference>
<dbReference type="AlphaFoldDB" id="A0A378W5G9"/>
<gene>
    <name evidence="3" type="primary">budC_2</name>
    <name evidence="3" type="ORF">NCTC4524_03432</name>
</gene>
<dbReference type="PANTHER" id="PTHR43669:SF3">
    <property type="entry name" value="ALCOHOL DEHYDROGENASE, PUTATIVE (AFU_ORTHOLOGUE AFUA_3G03445)-RELATED"/>
    <property type="match status" value="1"/>
</dbReference>
<accession>A0A378W5G9</accession>
<dbReference type="CDD" id="cd05233">
    <property type="entry name" value="SDR_c"/>
    <property type="match status" value="1"/>
</dbReference>
<dbReference type="EC" id="1.1.1.304" evidence="3"/>
<dbReference type="Proteomes" id="UP000254945">
    <property type="component" value="Unassembled WGS sequence"/>
</dbReference>
<protein>
    <submittedName>
        <fullName evidence="3">Short-chain dehydrogenase</fullName>
        <ecNumber evidence="3">1.-.-.-</ecNumber>
        <ecNumber evidence="3">1.1.1.304</ecNumber>
    </submittedName>
</protein>
<evidence type="ECO:0000256" key="2">
    <source>
        <dbReference type="ARBA" id="ARBA00023002"/>
    </source>
</evidence>